<evidence type="ECO:0000313" key="7">
    <source>
        <dbReference type="EMBL" id="KAB1646689.1"/>
    </source>
</evidence>
<protein>
    <submittedName>
        <fullName evidence="7">ABC transporter ATP-binding protein</fullName>
    </submittedName>
</protein>
<dbReference type="EMBL" id="WBJY01000004">
    <property type="protein sequence ID" value="KAB1646689.1"/>
    <property type="molecule type" value="Genomic_DNA"/>
</dbReference>
<comment type="caution">
    <text evidence="7">The sequence shown here is derived from an EMBL/GenBank/DDBJ whole genome shotgun (WGS) entry which is preliminary data.</text>
</comment>
<dbReference type="InterPro" id="IPR017871">
    <property type="entry name" value="ABC_transporter-like_CS"/>
</dbReference>
<evidence type="ECO:0000256" key="4">
    <source>
        <dbReference type="ARBA" id="ARBA00022840"/>
    </source>
</evidence>
<dbReference type="PANTHER" id="PTHR43553:SF24">
    <property type="entry name" value="ENERGY-COUPLING FACTOR TRANSPORTER ATP-BINDING PROTEIN ECFA1"/>
    <property type="match status" value="1"/>
</dbReference>
<dbReference type="GO" id="GO:0042626">
    <property type="term" value="F:ATPase-coupled transmembrane transporter activity"/>
    <property type="evidence" value="ECO:0007669"/>
    <property type="project" value="TreeGrafter"/>
</dbReference>
<comment type="similarity">
    <text evidence="1">Belongs to the ABC transporter superfamily.</text>
</comment>
<dbReference type="SMART" id="SM00382">
    <property type="entry name" value="AAA"/>
    <property type="match status" value="2"/>
</dbReference>
<dbReference type="PROSITE" id="PS50893">
    <property type="entry name" value="ABC_TRANSPORTER_2"/>
    <property type="match status" value="2"/>
</dbReference>
<dbReference type="OrthoDB" id="501320at2"/>
<dbReference type="CDD" id="cd03225">
    <property type="entry name" value="ABC_cobalt_CbiO_domain1"/>
    <property type="match status" value="2"/>
</dbReference>
<dbReference type="PROSITE" id="PS00211">
    <property type="entry name" value="ABC_TRANSPORTER_1"/>
    <property type="match status" value="2"/>
</dbReference>
<dbReference type="AlphaFoldDB" id="A0A6H9WNM8"/>
<feature type="domain" description="ABC transporter" evidence="6">
    <location>
        <begin position="6"/>
        <end position="241"/>
    </location>
</feature>
<dbReference type="RefSeq" id="WP_158029855.1">
    <property type="nucleotide sequence ID" value="NZ_BMHG01000002.1"/>
</dbReference>
<dbReference type="GO" id="GO:0005524">
    <property type="term" value="F:ATP binding"/>
    <property type="evidence" value="ECO:0007669"/>
    <property type="project" value="UniProtKB-KW"/>
</dbReference>
<sequence>MTGARIRAVDWGWRHAGGDAPAVAGLSLTIEPGERVLVVGASGAGKSTLLAGIAGVLGDDEDGDETGMLTIDDVPAREARGACGLVLQDPDSQVMLARVGDDIAFGCENLAVPRDEIWQRVAVAKAAVGLDVPDEHPTNALSGGQQQRLALAGVLAMRPGALLLDEPTANLDPSGTRDVVASVRRIADDGGLTVVVVEHRVDVWAPHVDRLVVVGPSGIVHDGPLERVVAEHGDELVAAGVWLPGRPVEIAPRARAESRAQGTDGQAPETPSSPGEALLEARDLEIGWRGAAPLQRDLNVTVRSGHLLAIVGPNGSGKSTLAMTLGGLHPPLAGEVLATPALAEGLGADVRSWRSKHLITRIGTVFQQPEHQFVARTVRDEIAVGLRALRRDRDDVDARVDDMLRGLGLVELADASPFELSGGQQRRLSVATVLATRPRVIVLDEPTFGQDRRTWRHMVDRCAALLDDGCAIVAVSHDSRFVAALASETLELARIMDAGGQAALSVA</sequence>
<evidence type="ECO:0000256" key="2">
    <source>
        <dbReference type="ARBA" id="ARBA00022448"/>
    </source>
</evidence>
<dbReference type="InterPro" id="IPR050095">
    <property type="entry name" value="ECF_ABC_transporter_ATP-bd"/>
</dbReference>
<evidence type="ECO:0000256" key="5">
    <source>
        <dbReference type="SAM" id="MobiDB-lite"/>
    </source>
</evidence>
<keyword evidence="4 7" id="KW-0067">ATP-binding</keyword>
<keyword evidence="8" id="KW-1185">Reference proteome</keyword>
<dbReference type="Pfam" id="PF00005">
    <property type="entry name" value="ABC_tran"/>
    <property type="match status" value="2"/>
</dbReference>
<dbReference type="Proteomes" id="UP000431744">
    <property type="component" value="Unassembled WGS sequence"/>
</dbReference>
<feature type="region of interest" description="Disordered" evidence="5">
    <location>
        <begin position="254"/>
        <end position="275"/>
    </location>
</feature>
<dbReference type="InterPro" id="IPR015856">
    <property type="entry name" value="ABC_transpr_CbiO/EcfA_su"/>
</dbReference>
<accession>A0A6H9WNM8</accession>
<evidence type="ECO:0000256" key="1">
    <source>
        <dbReference type="ARBA" id="ARBA00005417"/>
    </source>
</evidence>
<evidence type="ECO:0000313" key="8">
    <source>
        <dbReference type="Proteomes" id="UP000431744"/>
    </source>
</evidence>
<reference evidence="7 8" key="1">
    <citation type="submission" date="2019-09" db="EMBL/GenBank/DDBJ databases">
        <title>Phylogeny of genus Pseudoclavibacter and closely related genus.</title>
        <authorList>
            <person name="Li Y."/>
        </authorList>
    </citation>
    <scope>NUCLEOTIDE SEQUENCE [LARGE SCALE GENOMIC DNA]</scope>
    <source>
        <strain evidence="7 8">EGI 60007</strain>
    </source>
</reference>
<dbReference type="InterPro" id="IPR003593">
    <property type="entry name" value="AAA+_ATPase"/>
</dbReference>
<dbReference type="InterPro" id="IPR003439">
    <property type="entry name" value="ABC_transporter-like_ATP-bd"/>
</dbReference>
<keyword evidence="3" id="KW-0547">Nucleotide-binding</keyword>
<evidence type="ECO:0000259" key="6">
    <source>
        <dbReference type="PROSITE" id="PS50893"/>
    </source>
</evidence>
<dbReference type="Gene3D" id="3.40.50.300">
    <property type="entry name" value="P-loop containing nucleotide triphosphate hydrolases"/>
    <property type="match status" value="2"/>
</dbReference>
<dbReference type="PANTHER" id="PTHR43553">
    <property type="entry name" value="HEAVY METAL TRANSPORTER"/>
    <property type="match status" value="1"/>
</dbReference>
<name>A0A6H9WNM8_9MICO</name>
<keyword evidence="2" id="KW-0813">Transport</keyword>
<dbReference type="SUPFAM" id="SSF52540">
    <property type="entry name" value="P-loop containing nucleoside triphosphate hydrolases"/>
    <property type="match status" value="2"/>
</dbReference>
<proteinExistence type="inferred from homology"/>
<dbReference type="GO" id="GO:0016887">
    <property type="term" value="F:ATP hydrolysis activity"/>
    <property type="evidence" value="ECO:0007669"/>
    <property type="project" value="InterPro"/>
</dbReference>
<organism evidence="7 8">
    <name type="scientific">Pseudoclavibacter endophyticus</name>
    <dbReference type="NCBI Taxonomy" id="1778590"/>
    <lineage>
        <taxon>Bacteria</taxon>
        <taxon>Bacillati</taxon>
        <taxon>Actinomycetota</taxon>
        <taxon>Actinomycetes</taxon>
        <taxon>Micrococcales</taxon>
        <taxon>Microbacteriaceae</taxon>
        <taxon>Pseudoclavibacter</taxon>
    </lineage>
</organism>
<feature type="compositionally biased region" description="Polar residues" evidence="5">
    <location>
        <begin position="260"/>
        <end position="273"/>
    </location>
</feature>
<dbReference type="InterPro" id="IPR027417">
    <property type="entry name" value="P-loop_NTPase"/>
</dbReference>
<evidence type="ECO:0000256" key="3">
    <source>
        <dbReference type="ARBA" id="ARBA00022741"/>
    </source>
</evidence>
<gene>
    <name evidence="7" type="ORF">F8O04_13120</name>
</gene>
<dbReference type="GO" id="GO:0043190">
    <property type="term" value="C:ATP-binding cassette (ABC) transporter complex"/>
    <property type="evidence" value="ECO:0007669"/>
    <property type="project" value="TreeGrafter"/>
</dbReference>
<feature type="domain" description="ABC transporter" evidence="6">
    <location>
        <begin position="279"/>
        <end position="507"/>
    </location>
</feature>